<sequence>MPLNTIARLSCLVACVRAAAAAALFGTTEIDLVFPRNDTFAPMPLLPVVFAVQNPPVSKMLWPRLEYGVGPLGHANLSADFHDFDDLTDMPSNDTSAYFVYTGVADRVNTEGNWEFWWRFRAMNCSILHPSGHSPQGPVPFSRP</sequence>
<feature type="domain" description="DUF7136" evidence="2">
    <location>
        <begin position="26"/>
        <end position="127"/>
    </location>
</feature>
<dbReference type="AlphaFoldDB" id="A0A3A2ZIQ9"/>
<dbReference type="OrthoDB" id="4490227at2759"/>
<protein>
    <recommendedName>
        <fullName evidence="2">DUF7136 domain-containing protein</fullName>
    </recommendedName>
</protein>
<feature type="signal peptide" evidence="1">
    <location>
        <begin position="1"/>
        <end position="21"/>
    </location>
</feature>
<organism evidence="3 4">
    <name type="scientific">Aspergillus sclerotialis</name>
    <dbReference type="NCBI Taxonomy" id="2070753"/>
    <lineage>
        <taxon>Eukaryota</taxon>
        <taxon>Fungi</taxon>
        <taxon>Dikarya</taxon>
        <taxon>Ascomycota</taxon>
        <taxon>Pezizomycotina</taxon>
        <taxon>Eurotiomycetes</taxon>
        <taxon>Eurotiomycetidae</taxon>
        <taxon>Eurotiales</taxon>
        <taxon>Aspergillaceae</taxon>
        <taxon>Aspergillus</taxon>
        <taxon>Aspergillus subgen. Polypaecilum</taxon>
    </lineage>
</organism>
<keyword evidence="1" id="KW-0732">Signal</keyword>
<dbReference type="Proteomes" id="UP000266188">
    <property type="component" value="Unassembled WGS sequence"/>
</dbReference>
<evidence type="ECO:0000313" key="4">
    <source>
        <dbReference type="Proteomes" id="UP000266188"/>
    </source>
</evidence>
<evidence type="ECO:0000259" key="2">
    <source>
        <dbReference type="Pfam" id="PF23584"/>
    </source>
</evidence>
<comment type="caution">
    <text evidence="3">The sequence shown here is derived from an EMBL/GenBank/DDBJ whole genome shotgun (WGS) entry which is preliminary data.</text>
</comment>
<name>A0A3A2ZIQ9_9EURO</name>
<accession>A0A3A2ZIQ9</accession>
<proteinExistence type="predicted"/>
<dbReference type="Pfam" id="PF23584">
    <property type="entry name" value="DUF7136"/>
    <property type="match status" value="1"/>
</dbReference>
<dbReference type="InterPro" id="IPR055560">
    <property type="entry name" value="DUF7136"/>
</dbReference>
<evidence type="ECO:0000256" key="1">
    <source>
        <dbReference type="SAM" id="SignalP"/>
    </source>
</evidence>
<gene>
    <name evidence="3" type="ORF">PHISCL_08431</name>
</gene>
<evidence type="ECO:0000313" key="3">
    <source>
        <dbReference type="EMBL" id="RJE19224.1"/>
    </source>
</evidence>
<feature type="chain" id="PRO_5017364630" description="DUF7136 domain-containing protein" evidence="1">
    <location>
        <begin position="22"/>
        <end position="144"/>
    </location>
</feature>
<dbReference type="EMBL" id="MVGC01000433">
    <property type="protein sequence ID" value="RJE19224.1"/>
    <property type="molecule type" value="Genomic_DNA"/>
</dbReference>
<keyword evidence="4" id="KW-1185">Reference proteome</keyword>
<reference evidence="4" key="1">
    <citation type="submission" date="2017-02" db="EMBL/GenBank/DDBJ databases">
        <authorList>
            <person name="Tafer H."/>
            <person name="Lopandic K."/>
        </authorList>
    </citation>
    <scope>NUCLEOTIDE SEQUENCE [LARGE SCALE GENOMIC DNA]</scope>
    <source>
        <strain evidence="4">CBS 366.77</strain>
    </source>
</reference>